<evidence type="ECO:0000313" key="4">
    <source>
        <dbReference type="Proteomes" id="UP001595729"/>
    </source>
</evidence>
<comment type="caution">
    <text evidence="3">The sequence shown here is derived from an EMBL/GenBank/DDBJ whole genome shotgun (WGS) entry which is preliminary data.</text>
</comment>
<comment type="similarity">
    <text evidence="1">Belongs to the AHA1 family.</text>
</comment>
<dbReference type="SUPFAM" id="SSF55961">
    <property type="entry name" value="Bet v1-like"/>
    <property type="match status" value="1"/>
</dbReference>
<dbReference type="RefSeq" id="WP_382174223.1">
    <property type="nucleotide sequence ID" value="NZ_JBHRXX010000005.1"/>
</dbReference>
<dbReference type="Gene3D" id="3.30.530.20">
    <property type="match status" value="1"/>
</dbReference>
<dbReference type="Pfam" id="PF08327">
    <property type="entry name" value="AHSA1"/>
    <property type="match status" value="1"/>
</dbReference>
<evidence type="ECO:0000256" key="1">
    <source>
        <dbReference type="ARBA" id="ARBA00006817"/>
    </source>
</evidence>
<name>A0ABV7W4L8_9BURK</name>
<protein>
    <submittedName>
        <fullName evidence="3">SRPBCC family protein</fullName>
    </submittedName>
</protein>
<proteinExistence type="inferred from homology"/>
<dbReference type="EMBL" id="JBHRXX010000005">
    <property type="protein sequence ID" value="MFC3684377.1"/>
    <property type="molecule type" value="Genomic_DNA"/>
</dbReference>
<dbReference type="InterPro" id="IPR023393">
    <property type="entry name" value="START-like_dom_sf"/>
</dbReference>
<dbReference type="CDD" id="cd08899">
    <property type="entry name" value="SRPBCC_CalC_Aha1-like_6"/>
    <property type="match status" value="1"/>
</dbReference>
<reference evidence="4" key="1">
    <citation type="journal article" date="2019" name="Int. J. Syst. Evol. Microbiol.">
        <title>The Global Catalogue of Microorganisms (GCM) 10K type strain sequencing project: providing services to taxonomists for standard genome sequencing and annotation.</title>
        <authorList>
            <consortium name="The Broad Institute Genomics Platform"/>
            <consortium name="The Broad Institute Genome Sequencing Center for Infectious Disease"/>
            <person name="Wu L."/>
            <person name="Ma J."/>
        </authorList>
    </citation>
    <scope>NUCLEOTIDE SEQUENCE [LARGE SCALE GENOMIC DNA]</scope>
    <source>
        <strain evidence="4">KCTC 42501</strain>
    </source>
</reference>
<accession>A0ABV7W4L8</accession>
<dbReference type="InterPro" id="IPR013538">
    <property type="entry name" value="ASHA1/2-like_C"/>
</dbReference>
<organism evidence="3 4">
    <name type="scientific">Hydrogenophaga luteola</name>
    <dbReference type="NCBI Taxonomy" id="1591122"/>
    <lineage>
        <taxon>Bacteria</taxon>
        <taxon>Pseudomonadati</taxon>
        <taxon>Pseudomonadota</taxon>
        <taxon>Betaproteobacteria</taxon>
        <taxon>Burkholderiales</taxon>
        <taxon>Comamonadaceae</taxon>
        <taxon>Hydrogenophaga</taxon>
    </lineage>
</organism>
<sequence length="180" mass="20425">MTDSHFNDLRGTLTDANTLLLQRQLPGSIERVWSYLTDSDLRRRWLASGTMPLHAGASFELVWRNDDLSGSSAERPDGFPEESRATCQFIDVDPPRRMRYIWPGVGEVCIELEPRGDGVMLTLTHSQLIGERLILNVCAGWHAHLALLTAHLEGRRPPSLWSTWARLRQEYEEQLCASGQ</sequence>
<evidence type="ECO:0000259" key="2">
    <source>
        <dbReference type="Pfam" id="PF08327"/>
    </source>
</evidence>
<feature type="domain" description="Activator of Hsp90 ATPase homologue 1/2-like C-terminal" evidence="2">
    <location>
        <begin position="28"/>
        <end position="153"/>
    </location>
</feature>
<gene>
    <name evidence="3" type="ORF">ACFOPI_12295</name>
</gene>
<evidence type="ECO:0000313" key="3">
    <source>
        <dbReference type="EMBL" id="MFC3684377.1"/>
    </source>
</evidence>
<keyword evidence="4" id="KW-1185">Reference proteome</keyword>
<dbReference type="Proteomes" id="UP001595729">
    <property type="component" value="Unassembled WGS sequence"/>
</dbReference>